<feature type="domain" description="Aminoacyl-tRNA synthetase class I anticodon-binding" evidence="12">
    <location>
        <begin position="317"/>
        <end position="459"/>
    </location>
</feature>
<comment type="similarity">
    <text evidence="2 10">Belongs to the class-I aminoacyl-tRNA synthetase family. Glutamate--tRNA ligase type 1 subfamily.</text>
</comment>
<dbReference type="GO" id="GO:0008270">
    <property type="term" value="F:zinc ion binding"/>
    <property type="evidence" value="ECO:0007669"/>
    <property type="project" value="UniProtKB-UniRule"/>
</dbReference>
<reference evidence="13" key="2">
    <citation type="submission" date="2020-01" db="EMBL/GenBank/DDBJ databases">
        <authorList>
            <person name="Campanaro S."/>
        </authorList>
    </citation>
    <scope>NUCLEOTIDE SEQUENCE</scope>
    <source>
        <strain evidence="13">AS06rmzACSIP_7</strain>
    </source>
</reference>
<feature type="binding site" evidence="10">
    <location>
        <position position="124"/>
    </location>
    <ligand>
        <name>Zn(2+)</name>
        <dbReference type="ChEBI" id="CHEBI:29105"/>
    </ligand>
</feature>
<keyword evidence="8 10" id="KW-0648">Protein biosynthesis</keyword>
<name>A0A971M5T4_9BACT</name>
<dbReference type="Pfam" id="PF00749">
    <property type="entry name" value="tRNA-synt_1c"/>
    <property type="match status" value="1"/>
</dbReference>
<dbReference type="GO" id="GO:0006424">
    <property type="term" value="P:glutamyl-tRNA aminoacylation"/>
    <property type="evidence" value="ECO:0007669"/>
    <property type="project" value="UniProtKB-UniRule"/>
</dbReference>
<dbReference type="HAMAP" id="MF_00022">
    <property type="entry name" value="Glu_tRNA_synth_type1"/>
    <property type="match status" value="1"/>
</dbReference>
<evidence type="ECO:0000256" key="2">
    <source>
        <dbReference type="ARBA" id="ARBA00007894"/>
    </source>
</evidence>
<comment type="subunit">
    <text evidence="3 10">Monomer.</text>
</comment>
<dbReference type="InterPro" id="IPR014729">
    <property type="entry name" value="Rossmann-like_a/b/a_fold"/>
</dbReference>
<dbReference type="InterPro" id="IPR020752">
    <property type="entry name" value="Glu-tRNA-synth_I_codon-bd_sub1"/>
</dbReference>
<dbReference type="GO" id="GO:0000049">
    <property type="term" value="F:tRNA binding"/>
    <property type="evidence" value="ECO:0007669"/>
    <property type="project" value="InterPro"/>
</dbReference>
<dbReference type="GO" id="GO:0004818">
    <property type="term" value="F:glutamate-tRNA ligase activity"/>
    <property type="evidence" value="ECO:0007669"/>
    <property type="project" value="UniProtKB-UniRule"/>
</dbReference>
<dbReference type="InterPro" id="IPR045462">
    <property type="entry name" value="aa-tRNA-synth_I_cd-bd"/>
</dbReference>
<feature type="binding site" evidence="10">
    <location>
        <position position="238"/>
    </location>
    <ligand>
        <name>ATP</name>
        <dbReference type="ChEBI" id="CHEBI:30616"/>
    </ligand>
</feature>
<keyword evidence="6 10" id="KW-0547">Nucleotide-binding</keyword>
<evidence type="ECO:0000256" key="5">
    <source>
        <dbReference type="ARBA" id="ARBA00022598"/>
    </source>
</evidence>
<evidence type="ECO:0000256" key="1">
    <source>
        <dbReference type="ARBA" id="ARBA00004496"/>
    </source>
</evidence>
<dbReference type="InterPro" id="IPR049940">
    <property type="entry name" value="GluQ/Sye"/>
</dbReference>
<evidence type="ECO:0000313" key="13">
    <source>
        <dbReference type="EMBL" id="NLW36462.1"/>
    </source>
</evidence>
<keyword evidence="4 10" id="KW-0963">Cytoplasm</keyword>
<dbReference type="Gene3D" id="3.40.50.620">
    <property type="entry name" value="HUPs"/>
    <property type="match status" value="1"/>
</dbReference>
<feature type="short sequence motif" description="'HIGH' region" evidence="10">
    <location>
        <begin position="8"/>
        <end position="18"/>
    </location>
</feature>
<evidence type="ECO:0000256" key="9">
    <source>
        <dbReference type="ARBA" id="ARBA00023146"/>
    </source>
</evidence>
<keyword evidence="10" id="KW-0862">Zinc</keyword>
<protein>
    <recommendedName>
        <fullName evidence="10">Glutamate--tRNA ligase</fullName>
        <ecNumber evidence="10">6.1.1.17</ecNumber>
    </recommendedName>
    <alternativeName>
        <fullName evidence="10">Glutamyl-tRNA synthetase</fullName>
        <shortName evidence="10">GluRS</shortName>
    </alternativeName>
</protein>
<dbReference type="PANTHER" id="PTHR43311:SF2">
    <property type="entry name" value="GLUTAMATE--TRNA LIGASE, MITOCHONDRIAL-RELATED"/>
    <property type="match status" value="1"/>
</dbReference>
<dbReference type="InterPro" id="IPR008925">
    <property type="entry name" value="aa_tRNA-synth_I_cd-bd_sf"/>
</dbReference>
<dbReference type="GO" id="GO:0005829">
    <property type="term" value="C:cytosol"/>
    <property type="evidence" value="ECO:0007669"/>
    <property type="project" value="TreeGrafter"/>
</dbReference>
<keyword evidence="9 10" id="KW-0030">Aminoacyl-tRNA synthetase</keyword>
<evidence type="ECO:0000256" key="4">
    <source>
        <dbReference type="ARBA" id="ARBA00022490"/>
    </source>
</evidence>
<dbReference type="CDD" id="cd00808">
    <property type="entry name" value="GluRS_core"/>
    <property type="match status" value="1"/>
</dbReference>
<dbReference type="InterPro" id="IPR004527">
    <property type="entry name" value="Glu-tRNA-ligase_bac/mito"/>
</dbReference>
<comment type="subcellular location">
    <subcellularLocation>
        <location evidence="1 10">Cytoplasm</location>
    </subcellularLocation>
</comment>
<feature type="short sequence motif" description="'KMSKS' region" evidence="10">
    <location>
        <begin position="235"/>
        <end position="239"/>
    </location>
</feature>
<dbReference type="SUPFAM" id="SSF52374">
    <property type="entry name" value="Nucleotidylyl transferase"/>
    <property type="match status" value="1"/>
</dbReference>
<evidence type="ECO:0000313" key="14">
    <source>
        <dbReference type="Proteomes" id="UP000777265"/>
    </source>
</evidence>
<dbReference type="EMBL" id="JAAYEE010000253">
    <property type="protein sequence ID" value="NLW36462.1"/>
    <property type="molecule type" value="Genomic_DNA"/>
</dbReference>
<evidence type="ECO:0000259" key="12">
    <source>
        <dbReference type="Pfam" id="PF19269"/>
    </source>
</evidence>
<keyword evidence="5 10" id="KW-0436">Ligase</keyword>
<feature type="binding site" evidence="10">
    <location>
        <position position="99"/>
    </location>
    <ligand>
        <name>Zn(2+)</name>
        <dbReference type="ChEBI" id="CHEBI:29105"/>
    </ligand>
</feature>
<feature type="domain" description="Glutamyl/glutaminyl-tRNA synthetase class Ib catalytic" evidence="11">
    <location>
        <begin position="2"/>
        <end position="303"/>
    </location>
</feature>
<dbReference type="FunFam" id="3.40.50.620:FF:000007">
    <property type="entry name" value="Glutamate--tRNA ligase"/>
    <property type="match status" value="1"/>
</dbReference>
<dbReference type="NCBIfam" id="TIGR00464">
    <property type="entry name" value="gltX_bact"/>
    <property type="match status" value="1"/>
</dbReference>
<comment type="catalytic activity">
    <reaction evidence="10">
        <text>tRNA(Glu) + L-glutamate + ATP = L-glutamyl-tRNA(Glu) + AMP + diphosphate</text>
        <dbReference type="Rhea" id="RHEA:23540"/>
        <dbReference type="Rhea" id="RHEA-COMP:9663"/>
        <dbReference type="Rhea" id="RHEA-COMP:9680"/>
        <dbReference type="ChEBI" id="CHEBI:29985"/>
        <dbReference type="ChEBI" id="CHEBI:30616"/>
        <dbReference type="ChEBI" id="CHEBI:33019"/>
        <dbReference type="ChEBI" id="CHEBI:78442"/>
        <dbReference type="ChEBI" id="CHEBI:78520"/>
        <dbReference type="ChEBI" id="CHEBI:456215"/>
        <dbReference type="EC" id="6.1.1.17"/>
    </reaction>
</comment>
<dbReference type="InterPro" id="IPR020751">
    <property type="entry name" value="aa-tRNA-synth_I_codon-bd_sub2"/>
</dbReference>
<comment type="cofactor">
    <cofactor evidence="10">
        <name>Zn(2+)</name>
        <dbReference type="ChEBI" id="CHEBI:29105"/>
    </cofactor>
    <text evidence="10">Binds 1 zinc ion per subunit.</text>
</comment>
<dbReference type="SUPFAM" id="SSF48163">
    <property type="entry name" value="An anticodon-binding domain of class I aminoacyl-tRNA synthetases"/>
    <property type="match status" value="1"/>
</dbReference>
<gene>
    <name evidence="10 13" type="primary">gltX</name>
    <name evidence="13" type="ORF">GXY80_13460</name>
</gene>
<evidence type="ECO:0000256" key="7">
    <source>
        <dbReference type="ARBA" id="ARBA00022840"/>
    </source>
</evidence>
<comment type="caution">
    <text evidence="13">The sequence shown here is derived from an EMBL/GenBank/DDBJ whole genome shotgun (WGS) entry which is preliminary data.</text>
</comment>
<comment type="function">
    <text evidence="10">Catalyzes the attachment of glutamate to tRNA(Glu) in a two-step reaction: glutamate is first activated by ATP to form Glu-AMP and then transferred to the acceptor end of tRNA(Glu).</text>
</comment>
<evidence type="ECO:0000256" key="6">
    <source>
        <dbReference type="ARBA" id="ARBA00022741"/>
    </source>
</evidence>
<dbReference type="Proteomes" id="UP000777265">
    <property type="component" value="Unassembled WGS sequence"/>
</dbReference>
<sequence>MIKTRFAPSPTGNLHIGGARTALFNYLAAKHAKGVFVLRIEDTDVERSKEEYTKDILEGLSWLGTEWDEGPHFQRERMDLYREHAFRLLAEGKAYKCYCSPETLEEKRKAALKEGRKPNYDRTCRDYTGDGGDRPFVIRFKTPISGEVSFDDLIRGKITFKCEELDDLVILRSDNTPTYNFTVVIDDALMGITRIIRGDDHINNTPRQIVIYEALNYGVPEFAHVPLIHGKDKGRLSKRHGATSLLEYRNDGFLPEALMNYLARLGWAYGDQEVFSKDELIEKFNLGNVGKSPSIFDMDKLLWLNGHYMKTLPEEEIARRFEPFVERLGMKVRNRDQLVPIVMNLRERAKTLKEMAEMAAFFFKDDIQYDDKARQKFLTPATKPVLERFLSGFRGLKSLDTEDQRQLIEGLAQETNKKLVDIIQPIRVALSGKTVSPGIFEVISIIGRADVEKRLERAIASIT</sequence>
<dbReference type="EC" id="6.1.1.17" evidence="10"/>
<evidence type="ECO:0000256" key="8">
    <source>
        <dbReference type="ARBA" id="ARBA00022917"/>
    </source>
</evidence>
<feature type="binding site" evidence="10">
    <location>
        <position position="97"/>
    </location>
    <ligand>
        <name>Zn(2+)</name>
        <dbReference type="ChEBI" id="CHEBI:29105"/>
    </ligand>
</feature>
<dbReference type="InterPro" id="IPR000924">
    <property type="entry name" value="Glu/Gln-tRNA-synth"/>
</dbReference>
<dbReference type="InterPro" id="IPR001412">
    <property type="entry name" value="aa-tRNA-synth_I_CS"/>
</dbReference>
<proteinExistence type="inferred from homology"/>
<dbReference type="InterPro" id="IPR033910">
    <property type="entry name" value="GluRS_core"/>
</dbReference>
<dbReference type="AlphaFoldDB" id="A0A971M5T4"/>
<evidence type="ECO:0000259" key="11">
    <source>
        <dbReference type="Pfam" id="PF00749"/>
    </source>
</evidence>
<feature type="binding site" evidence="10">
    <location>
        <position position="126"/>
    </location>
    <ligand>
        <name>Zn(2+)</name>
        <dbReference type="ChEBI" id="CHEBI:29105"/>
    </ligand>
</feature>
<dbReference type="PRINTS" id="PR00987">
    <property type="entry name" value="TRNASYNTHGLU"/>
</dbReference>
<accession>A0A971M5T4</accession>
<dbReference type="PROSITE" id="PS00178">
    <property type="entry name" value="AA_TRNA_LIGASE_I"/>
    <property type="match status" value="1"/>
</dbReference>
<dbReference type="Pfam" id="PF19269">
    <property type="entry name" value="Anticodon_2"/>
    <property type="match status" value="1"/>
</dbReference>
<evidence type="ECO:0000256" key="10">
    <source>
        <dbReference type="HAMAP-Rule" id="MF_00022"/>
    </source>
</evidence>
<dbReference type="GO" id="GO:0005524">
    <property type="term" value="F:ATP binding"/>
    <property type="evidence" value="ECO:0007669"/>
    <property type="project" value="UniProtKB-UniRule"/>
</dbReference>
<organism evidence="13 14">
    <name type="scientific">Syntrophorhabdus aromaticivorans</name>
    <dbReference type="NCBI Taxonomy" id="328301"/>
    <lineage>
        <taxon>Bacteria</taxon>
        <taxon>Pseudomonadati</taxon>
        <taxon>Thermodesulfobacteriota</taxon>
        <taxon>Syntrophorhabdia</taxon>
        <taxon>Syntrophorhabdales</taxon>
        <taxon>Syntrophorhabdaceae</taxon>
        <taxon>Syntrophorhabdus</taxon>
    </lineage>
</organism>
<dbReference type="PANTHER" id="PTHR43311">
    <property type="entry name" value="GLUTAMATE--TRNA LIGASE"/>
    <property type="match status" value="1"/>
</dbReference>
<keyword evidence="10" id="KW-0479">Metal-binding</keyword>
<dbReference type="Gene3D" id="1.10.8.70">
    <property type="entry name" value="Glutamate-tRNA synthetase, class I, anticodon-binding domain 1"/>
    <property type="match status" value="1"/>
</dbReference>
<reference evidence="13" key="1">
    <citation type="journal article" date="2020" name="Biotechnol. Biofuels">
        <title>New insights from the biogas microbiome by comprehensive genome-resolved metagenomics of nearly 1600 species originating from multiple anaerobic digesters.</title>
        <authorList>
            <person name="Campanaro S."/>
            <person name="Treu L."/>
            <person name="Rodriguez-R L.M."/>
            <person name="Kovalovszki A."/>
            <person name="Ziels R.M."/>
            <person name="Maus I."/>
            <person name="Zhu X."/>
            <person name="Kougias P.G."/>
            <person name="Basile A."/>
            <person name="Luo G."/>
            <person name="Schluter A."/>
            <person name="Konstantinidis K.T."/>
            <person name="Angelidaki I."/>
        </authorList>
    </citation>
    <scope>NUCLEOTIDE SEQUENCE</scope>
    <source>
        <strain evidence="13">AS06rmzACSIP_7</strain>
    </source>
</reference>
<evidence type="ECO:0000256" key="3">
    <source>
        <dbReference type="ARBA" id="ARBA00011245"/>
    </source>
</evidence>
<dbReference type="Gene3D" id="1.10.10.350">
    <property type="match status" value="1"/>
</dbReference>
<dbReference type="InterPro" id="IPR020058">
    <property type="entry name" value="Glu/Gln-tRNA-synth_Ib_cat-dom"/>
</dbReference>
<keyword evidence="7 10" id="KW-0067">ATP-binding</keyword>